<protein>
    <recommendedName>
        <fullName evidence="4">Large extracellular alpha-helical protein</fullName>
    </recommendedName>
</protein>
<comment type="caution">
    <text evidence="2">The sequence shown here is derived from an EMBL/GenBank/DDBJ whole genome shotgun (WGS) entry which is preliminary data.</text>
</comment>
<name>A0ABT6KNU4_9MICO</name>
<dbReference type="InterPro" id="IPR043777">
    <property type="entry name" value="DUF5719"/>
</dbReference>
<evidence type="ECO:0000313" key="3">
    <source>
        <dbReference type="Proteomes" id="UP001160142"/>
    </source>
</evidence>
<keyword evidence="1" id="KW-0812">Transmembrane</keyword>
<reference evidence="2 3" key="1">
    <citation type="submission" date="2023-04" db="EMBL/GenBank/DDBJ databases">
        <title>Genome Encyclopedia of Bacteria and Archaea VI: Functional Genomics of Type Strains.</title>
        <authorList>
            <person name="Whitman W."/>
        </authorList>
    </citation>
    <scope>NUCLEOTIDE SEQUENCE [LARGE SCALE GENOMIC DNA]</scope>
    <source>
        <strain evidence="2 3">SG_E_30_P1</strain>
    </source>
</reference>
<dbReference type="Proteomes" id="UP001160142">
    <property type="component" value="Unassembled WGS sequence"/>
</dbReference>
<keyword evidence="1" id="KW-0472">Membrane</keyword>
<dbReference type="Pfam" id="PF18986">
    <property type="entry name" value="DUF5719"/>
    <property type="match status" value="1"/>
</dbReference>
<evidence type="ECO:0008006" key="4">
    <source>
        <dbReference type="Google" id="ProtNLM"/>
    </source>
</evidence>
<evidence type="ECO:0000256" key="1">
    <source>
        <dbReference type="SAM" id="Phobius"/>
    </source>
</evidence>
<gene>
    <name evidence="2" type="ORF">M2152_001854</name>
</gene>
<keyword evidence="3" id="KW-1185">Reference proteome</keyword>
<evidence type="ECO:0000313" key="2">
    <source>
        <dbReference type="EMBL" id="MDH6181672.1"/>
    </source>
</evidence>
<accession>A0ABT6KNU4</accession>
<sequence>MSDIEPTGETVETDSFFPEQEEDIVRAREREPMTTRGKIIVGARVATGTIGIAIAVATVAAAALVPFPRTVAVAPSELIVPVPTAQQLVCPGAVLRLADDSGQGATQASAVGVPDVVSASSTGSVTRTDLLTADSEGGASLTAPQLISTPPDEADPSTRILVSGAQAQTVSDGDIVGLAAGACRAASADSWLVGGATTVGRTTLLTLSNPTEVPATVDLEFFGESGPITAPGTSGIVVPASAQRVLSVAGFAPETEAPVVHVTSAGGQVVAELQETIVRGLVPGGVDLTGPALPPSLTTVIPGLTVSGAADIENNLGIGPGFEDLQTILRVFVPGEQDASASIRVIPEDGRSTGTSFDFTFDAGRVMDVPIPELADGRYTVRVDSDIPLLAAGRVSAAAGERTDFAWLAPAPPLTDAAQITIAPGPSPLLHVANPTEEPATVTLTPTEGDVITVEIPAGASSRVQVSAGETYVADGAADLAMAVSVLSAQTGAIAHYTIAPPGVGSSPILIYP</sequence>
<feature type="transmembrane region" description="Helical" evidence="1">
    <location>
        <begin position="45"/>
        <end position="67"/>
    </location>
</feature>
<dbReference type="RefSeq" id="WP_322133979.1">
    <property type="nucleotide sequence ID" value="NZ_CP085036.1"/>
</dbReference>
<keyword evidence="1" id="KW-1133">Transmembrane helix</keyword>
<organism evidence="2 3">
    <name type="scientific">Antiquaquibacter oligotrophicus</name>
    <dbReference type="NCBI Taxonomy" id="2880260"/>
    <lineage>
        <taxon>Bacteria</taxon>
        <taxon>Bacillati</taxon>
        <taxon>Actinomycetota</taxon>
        <taxon>Actinomycetes</taxon>
        <taxon>Micrococcales</taxon>
        <taxon>Microbacteriaceae</taxon>
        <taxon>Antiquaquibacter</taxon>
    </lineage>
</organism>
<proteinExistence type="predicted"/>
<dbReference type="EMBL" id="JARXVQ010000001">
    <property type="protein sequence ID" value="MDH6181672.1"/>
    <property type="molecule type" value="Genomic_DNA"/>
</dbReference>